<proteinExistence type="predicted"/>
<protein>
    <submittedName>
        <fullName evidence="1">Uncharacterized protein</fullName>
    </submittedName>
</protein>
<dbReference type="Proteomes" id="UP000230000">
    <property type="component" value="Unassembled WGS sequence"/>
</dbReference>
<gene>
    <name evidence="1" type="ORF">BXY57_1778</name>
</gene>
<comment type="caution">
    <text evidence="1">The sequence shown here is derived from an EMBL/GenBank/DDBJ whole genome shotgun (WGS) entry which is preliminary data.</text>
</comment>
<keyword evidence="2" id="KW-1185">Reference proteome</keyword>
<sequence>MLRTAFTLFPLLFRRYNFFDQVLWESYFYSGFDIQVFQLRISPLKLLLPGYIAGFHPFEFYFRVKECCLDDTRLLCNVPNW</sequence>
<evidence type="ECO:0000313" key="1">
    <source>
        <dbReference type="EMBL" id="PJJ76174.1"/>
    </source>
</evidence>
<name>A0A2M9CW91_9BACT</name>
<evidence type="ECO:0000313" key="2">
    <source>
        <dbReference type="Proteomes" id="UP000230000"/>
    </source>
</evidence>
<dbReference type="AlphaFoldDB" id="A0A2M9CW91"/>
<reference evidence="1 2" key="1">
    <citation type="submission" date="2017-11" db="EMBL/GenBank/DDBJ databases">
        <title>Genomic Encyclopedia of Archaeal and Bacterial Type Strains, Phase II (KMG-II): From Individual Species to Whole Genera.</title>
        <authorList>
            <person name="Goeker M."/>
        </authorList>
    </citation>
    <scope>NUCLEOTIDE SEQUENCE [LARGE SCALE GENOMIC DNA]</scope>
    <source>
        <strain evidence="1 2">DSM 27268</strain>
    </source>
</reference>
<accession>A0A2M9CW91</accession>
<dbReference type="EMBL" id="PGFG01000001">
    <property type="protein sequence ID" value="PJJ76174.1"/>
    <property type="molecule type" value="Genomic_DNA"/>
</dbReference>
<organism evidence="1 2">
    <name type="scientific">Thermoflavifilum aggregans</name>
    <dbReference type="NCBI Taxonomy" id="454188"/>
    <lineage>
        <taxon>Bacteria</taxon>
        <taxon>Pseudomonadati</taxon>
        <taxon>Bacteroidota</taxon>
        <taxon>Chitinophagia</taxon>
        <taxon>Chitinophagales</taxon>
        <taxon>Chitinophagaceae</taxon>
        <taxon>Thermoflavifilum</taxon>
    </lineage>
</organism>